<accession>A0A5D0RMA6</accession>
<evidence type="ECO:0000256" key="5">
    <source>
        <dbReference type="ARBA" id="ARBA00013170"/>
    </source>
</evidence>
<comment type="pathway">
    <text evidence="3">Lipid metabolism.</text>
</comment>
<evidence type="ECO:0000256" key="16">
    <source>
        <dbReference type="NCBIfam" id="TIGR00560"/>
    </source>
</evidence>
<evidence type="ECO:0000256" key="15">
    <source>
        <dbReference type="ARBA" id="ARBA00048586"/>
    </source>
</evidence>
<dbReference type="InterPro" id="IPR000462">
    <property type="entry name" value="CDP-OH_P_trans"/>
</dbReference>
<evidence type="ECO:0000256" key="13">
    <source>
        <dbReference type="ARBA" id="ARBA00023209"/>
    </source>
</evidence>
<feature type="transmembrane region" description="Helical" evidence="18">
    <location>
        <begin position="7"/>
        <end position="28"/>
    </location>
</feature>
<protein>
    <recommendedName>
        <fullName evidence="6 16">CDP-diacylglycerol--glycerol-3-phosphate 3-phosphatidyltransferase</fullName>
        <ecNumber evidence="5 16">2.7.8.5</ecNumber>
    </recommendedName>
</protein>
<dbReference type="RefSeq" id="WP_148376793.1">
    <property type="nucleotide sequence ID" value="NZ_VSIY01000004.1"/>
</dbReference>
<dbReference type="PANTHER" id="PTHR14269:SF62">
    <property type="entry name" value="CDP-DIACYLGLYCEROL--GLYCEROL-3-PHOSPHATE 3-PHOSPHATIDYLTRANSFERASE 1, CHLOROPLASTIC"/>
    <property type="match status" value="1"/>
</dbReference>
<reference evidence="19 20" key="1">
    <citation type="submission" date="2019-08" db="EMBL/GenBank/DDBJ databases">
        <title>Identification of a novel species of the genus Boseongicola.</title>
        <authorList>
            <person name="Zhang X.-Q."/>
        </authorList>
    </citation>
    <scope>NUCLEOTIDE SEQUENCE [LARGE SCALE GENOMIC DNA]</scope>
    <source>
        <strain evidence="19 20">HY14</strain>
    </source>
</reference>
<dbReference type="Proteomes" id="UP000322080">
    <property type="component" value="Unassembled WGS sequence"/>
</dbReference>
<keyword evidence="20" id="KW-1185">Reference proteome</keyword>
<keyword evidence="8 17" id="KW-0808">Transferase</keyword>
<sequence>MKWTLPNILTIARLIAVPILPIMFLFFARPWADWYAMVLFIIAATTDYIDGYLARAWKLETLFGAAMDPIADKALVIIALLVINGYSGLTPWILLPSALIIYREIFVSGLRETLGAKARALKVTNLAKWKTTAQMVAITLIFAKGLFEHYVVMQTFGMDDAMIGAVLSGDEIDHFGLRWKAAAMTWSGNAGIILLWGAAVLTVVTGWDYFRKSMPFLKERPDA</sequence>
<evidence type="ECO:0000313" key="19">
    <source>
        <dbReference type="EMBL" id="TYB82076.1"/>
    </source>
</evidence>
<evidence type="ECO:0000256" key="1">
    <source>
        <dbReference type="ARBA" id="ARBA00004141"/>
    </source>
</evidence>
<dbReference type="InterPro" id="IPR048254">
    <property type="entry name" value="CDP_ALCOHOL_P_TRANSF_CS"/>
</dbReference>
<dbReference type="GO" id="GO:0008444">
    <property type="term" value="F:CDP-diacylglycerol-glycerol-3-phosphate 3-phosphatidyltransferase activity"/>
    <property type="evidence" value="ECO:0007669"/>
    <property type="project" value="UniProtKB-UniRule"/>
</dbReference>
<dbReference type="GO" id="GO:0016020">
    <property type="term" value="C:membrane"/>
    <property type="evidence" value="ECO:0007669"/>
    <property type="project" value="UniProtKB-SubCell"/>
</dbReference>
<comment type="catalytic activity">
    <reaction evidence="15">
        <text>a CDP-1,2-diacyl-sn-glycerol + sn-glycerol 3-phosphate = a 1,2-diacyl-sn-glycero-3-phospho-(1'-sn-glycero-3'-phosphate) + CMP + H(+)</text>
        <dbReference type="Rhea" id="RHEA:12593"/>
        <dbReference type="ChEBI" id="CHEBI:15378"/>
        <dbReference type="ChEBI" id="CHEBI:57597"/>
        <dbReference type="ChEBI" id="CHEBI:58332"/>
        <dbReference type="ChEBI" id="CHEBI:60110"/>
        <dbReference type="ChEBI" id="CHEBI:60377"/>
        <dbReference type="EC" id="2.7.8.5"/>
    </reaction>
</comment>
<dbReference type="InterPro" id="IPR004570">
    <property type="entry name" value="Phosphatidylglycerol_P_synth"/>
</dbReference>
<evidence type="ECO:0000256" key="10">
    <source>
        <dbReference type="ARBA" id="ARBA00022989"/>
    </source>
</evidence>
<keyword evidence="7" id="KW-0444">Lipid biosynthesis</keyword>
<keyword evidence="12 18" id="KW-0472">Membrane</keyword>
<dbReference type="PROSITE" id="PS00379">
    <property type="entry name" value="CDP_ALCOHOL_P_TRANSF"/>
    <property type="match status" value="1"/>
</dbReference>
<keyword evidence="11" id="KW-0443">Lipid metabolism</keyword>
<name>A0A5D0RMA6_9RHOB</name>
<evidence type="ECO:0000256" key="17">
    <source>
        <dbReference type="RuleBase" id="RU003750"/>
    </source>
</evidence>
<dbReference type="InterPro" id="IPR043130">
    <property type="entry name" value="CDP-OH_PTrfase_TM_dom"/>
</dbReference>
<evidence type="ECO:0000256" key="4">
    <source>
        <dbReference type="ARBA" id="ARBA00010441"/>
    </source>
</evidence>
<comment type="subcellular location">
    <subcellularLocation>
        <location evidence="1">Membrane</location>
        <topology evidence="1">Multi-pass membrane protein</topology>
    </subcellularLocation>
</comment>
<feature type="transmembrane region" description="Helical" evidence="18">
    <location>
        <begin position="74"/>
        <end position="94"/>
    </location>
</feature>
<gene>
    <name evidence="19" type="primary">pgsA</name>
    <name evidence="19" type="ORF">FVF75_04905</name>
</gene>
<evidence type="ECO:0000256" key="6">
    <source>
        <dbReference type="ARBA" id="ARBA00014944"/>
    </source>
</evidence>
<comment type="pathway">
    <text evidence="2">Phospholipid metabolism; phosphatidylglycerol biosynthesis; phosphatidylglycerol from CDP-diacylglycerol: step 1/2.</text>
</comment>
<dbReference type="PIRSF" id="PIRSF000847">
    <property type="entry name" value="Phos_ph_gly_syn"/>
    <property type="match status" value="1"/>
</dbReference>
<dbReference type="EC" id="2.7.8.5" evidence="5 16"/>
<dbReference type="GO" id="GO:0046474">
    <property type="term" value="P:glycerophospholipid biosynthetic process"/>
    <property type="evidence" value="ECO:0007669"/>
    <property type="project" value="TreeGrafter"/>
</dbReference>
<evidence type="ECO:0000256" key="9">
    <source>
        <dbReference type="ARBA" id="ARBA00022692"/>
    </source>
</evidence>
<comment type="similarity">
    <text evidence="4 17">Belongs to the CDP-alcohol phosphatidyltransferase class-I family.</text>
</comment>
<evidence type="ECO:0000256" key="18">
    <source>
        <dbReference type="SAM" id="Phobius"/>
    </source>
</evidence>
<feature type="transmembrane region" description="Helical" evidence="18">
    <location>
        <begin position="34"/>
        <end position="53"/>
    </location>
</feature>
<dbReference type="Pfam" id="PF01066">
    <property type="entry name" value="CDP-OH_P_transf"/>
    <property type="match status" value="1"/>
</dbReference>
<evidence type="ECO:0000256" key="7">
    <source>
        <dbReference type="ARBA" id="ARBA00022516"/>
    </source>
</evidence>
<evidence type="ECO:0000256" key="14">
    <source>
        <dbReference type="ARBA" id="ARBA00023264"/>
    </source>
</evidence>
<dbReference type="PANTHER" id="PTHR14269">
    <property type="entry name" value="CDP-DIACYLGLYCEROL--GLYCEROL-3-PHOSPHATE 3-PHOSPHATIDYLTRANSFERASE-RELATED"/>
    <property type="match status" value="1"/>
</dbReference>
<dbReference type="InterPro" id="IPR050324">
    <property type="entry name" value="CDP-alcohol_PTase-I"/>
</dbReference>
<proteinExistence type="inferred from homology"/>
<evidence type="ECO:0000256" key="11">
    <source>
        <dbReference type="ARBA" id="ARBA00023098"/>
    </source>
</evidence>
<evidence type="ECO:0000313" key="20">
    <source>
        <dbReference type="Proteomes" id="UP000322080"/>
    </source>
</evidence>
<keyword evidence="10 18" id="KW-1133">Transmembrane helix</keyword>
<evidence type="ECO:0000256" key="8">
    <source>
        <dbReference type="ARBA" id="ARBA00022679"/>
    </source>
</evidence>
<dbReference type="AlphaFoldDB" id="A0A5D0RMA6"/>
<keyword evidence="13" id="KW-0594">Phospholipid biosynthesis</keyword>
<evidence type="ECO:0000256" key="2">
    <source>
        <dbReference type="ARBA" id="ARBA00005042"/>
    </source>
</evidence>
<organism evidence="19 20">
    <name type="scientific">Maritimibacter fusiformis</name>
    <dbReference type="NCBI Taxonomy" id="2603819"/>
    <lineage>
        <taxon>Bacteria</taxon>
        <taxon>Pseudomonadati</taxon>
        <taxon>Pseudomonadota</taxon>
        <taxon>Alphaproteobacteria</taxon>
        <taxon>Rhodobacterales</taxon>
        <taxon>Roseobacteraceae</taxon>
        <taxon>Maritimibacter</taxon>
    </lineage>
</organism>
<dbReference type="Gene3D" id="1.20.120.1760">
    <property type="match status" value="1"/>
</dbReference>
<dbReference type="NCBIfam" id="TIGR00560">
    <property type="entry name" value="pgsA"/>
    <property type="match status" value="1"/>
</dbReference>
<dbReference type="EMBL" id="VSIY01000004">
    <property type="protein sequence ID" value="TYB82076.1"/>
    <property type="molecule type" value="Genomic_DNA"/>
</dbReference>
<feature type="transmembrane region" description="Helical" evidence="18">
    <location>
        <begin position="190"/>
        <end position="210"/>
    </location>
</feature>
<evidence type="ECO:0000256" key="12">
    <source>
        <dbReference type="ARBA" id="ARBA00023136"/>
    </source>
</evidence>
<comment type="caution">
    <text evidence="19">The sequence shown here is derived from an EMBL/GenBank/DDBJ whole genome shotgun (WGS) entry which is preliminary data.</text>
</comment>
<keyword evidence="14" id="KW-1208">Phospholipid metabolism</keyword>
<keyword evidence="9 18" id="KW-0812">Transmembrane</keyword>
<evidence type="ECO:0000256" key="3">
    <source>
        <dbReference type="ARBA" id="ARBA00005189"/>
    </source>
</evidence>